<name>A0A6C0L0I8_9ZZZZ</name>
<evidence type="ECO:0000313" key="1">
    <source>
        <dbReference type="EMBL" id="QHU22440.1"/>
    </source>
</evidence>
<proteinExistence type="predicted"/>
<accession>A0A6C0L0I8</accession>
<sequence>MITNLYIEVSFLCKNCYFLLLFCYKSNNFVTFQKKSYISLFYNKNIFQKKLYFLTICYKSNKKC</sequence>
<organism evidence="1">
    <name type="scientific">viral metagenome</name>
    <dbReference type="NCBI Taxonomy" id="1070528"/>
    <lineage>
        <taxon>unclassified sequences</taxon>
        <taxon>metagenomes</taxon>
        <taxon>organismal metagenomes</taxon>
    </lineage>
</organism>
<reference evidence="1" key="1">
    <citation type="journal article" date="2020" name="Nature">
        <title>Giant virus diversity and host interactions through global metagenomics.</title>
        <authorList>
            <person name="Schulz F."/>
            <person name="Roux S."/>
            <person name="Paez-Espino D."/>
            <person name="Jungbluth S."/>
            <person name="Walsh D.A."/>
            <person name="Denef V.J."/>
            <person name="McMahon K.D."/>
            <person name="Konstantinidis K.T."/>
            <person name="Eloe-Fadrosh E.A."/>
            <person name="Kyrpides N.C."/>
            <person name="Woyke T."/>
        </authorList>
    </citation>
    <scope>NUCLEOTIDE SEQUENCE</scope>
    <source>
        <strain evidence="1">GVMAG-S-ERX555907-102</strain>
    </source>
</reference>
<dbReference type="AlphaFoldDB" id="A0A6C0L0I8"/>
<dbReference type="EMBL" id="MN741007">
    <property type="protein sequence ID" value="QHU22440.1"/>
    <property type="molecule type" value="Genomic_DNA"/>
</dbReference>
<protein>
    <submittedName>
        <fullName evidence="1">Uncharacterized protein</fullName>
    </submittedName>
</protein>